<dbReference type="SUPFAM" id="SSF48452">
    <property type="entry name" value="TPR-like"/>
    <property type="match status" value="1"/>
</dbReference>
<dbReference type="OrthoDB" id="446317at2"/>
<dbReference type="Gene3D" id="1.25.40.10">
    <property type="entry name" value="Tetratricopeptide repeat domain"/>
    <property type="match status" value="2"/>
</dbReference>
<feature type="compositionally biased region" description="Polar residues" evidence="4">
    <location>
        <begin position="31"/>
        <end position="66"/>
    </location>
</feature>
<evidence type="ECO:0000259" key="5">
    <source>
        <dbReference type="Pfam" id="PF12770"/>
    </source>
</evidence>
<dbReference type="SMART" id="SM00028">
    <property type="entry name" value="TPR"/>
    <property type="match status" value="5"/>
</dbReference>
<comment type="caution">
    <text evidence="6">The sequence shown here is derived from an EMBL/GenBank/DDBJ whole genome shotgun (WGS) entry which is preliminary data.</text>
</comment>
<sequence>MSKHDWLMGGAITGLLLGMALPSQAQIQSLSPLSSATQGPDASQQLASRSQSTSDMTRGSVSQQVSGGERYESVDHEFAGAAGERVFLEINTSGFDVQMRLVGPNGETVAQASTQETRMPFATLRADLPSYGQYRVVVSTVEPSAAGTYGLSWAIIHDFAIVQSEGNVPPESINGSLSPTSRTLDDGSYFEIHTFEGVEREALLIEMESTDFQPALVLINPAGESMAADRDRSREDNAEMLVVLPTSGTYLILAQSRQPRQTGQYRLSWRTPEANELQQIQLSSDIPADAYAQGQRNLTGFLPSEQASEAFFQNSFSAAIPLMEEDLITARLRLGDRHPDVAESLYGLATLYLMQNRYADAEPLLLEALDIYQAQPTGYAAQQAMVLDSLGAIAVQREQLDQAAEFYEAALAMLQADPGDRADLVALMETNLAFVRQAQGREGAEPNLPTANNDPTSETEALLAQTVARAREGDDPFDLAVKIETLASYYVTQQRYDAAETLYREALTIYQAQYPEAEVESPQVSTSLNNLALIYQTQGRYPEAEALYTQALNNYDRYITSISSIGDNGYTTPQIQALAASHRIYMVPMFYNLAGLYRAQGDVPQAIATLRKGIAIEEVSLDISLANLGNSDRIAYVAKLANTLNYVVSLHLDTAPHSTPAAQFALTNLLRRKGRVLEAGVRAQEILRQRGTPEDLYLLAQLIRGQQELANLTTQRPANLSDREYQTRLTRLRSEVNQLEAAIARQSADLSLAGQPVELPAIQQRIPDNGVLIEFIRYRPFDPTQPLGDRFNEANFTAAGSNNFAAPRYAAYLLFPDGRIVARDLGDAATIEAAVQDFVGILQNPATDFSATAGSDAVAEITQNISDLVLGAISPDLAGVEHLLISPDGQLNLLPFEALQTEPGGDYLVQQYQISYLNSGRDLLKLDAVEPSQNPALILADPDYETAANFPRSDVAAGSGTRADSRAADFRQLQFTRLPGTAAEAEAIRPFLPNARVLTTDQATENAVKQVQAPRILHIATHGFFLTDVEPPAVEGRGIGVVASDGTLPSPLPRASVDVENPLLRSGLALAGFNRRRSGSEDGVFTALEASSLNLLGTQLVVLSACDTGLGDIANGEGVYGLRRAFAIAGAESQLMSLWQVSDFGTQSLMARYYEKLAAGLGRSAALRAVQLEMLASDGEYQHPYYWAAFILAGDWRSL</sequence>
<name>A0A4Q7EA49_9CYAN</name>
<reference evidence="6 7" key="1">
    <citation type="submission" date="2018-11" db="EMBL/GenBank/DDBJ databases">
        <title>Whole genome sequencing of an environmental sample.</title>
        <authorList>
            <person name="Sarangi A.N."/>
            <person name="Singh D."/>
            <person name="Tripathy S."/>
        </authorList>
    </citation>
    <scope>NUCLEOTIDE SEQUENCE [LARGE SCALE GENOMIC DNA]</scope>
    <source>
        <strain evidence="6 7">Lakshadweep</strain>
    </source>
</reference>
<dbReference type="Pfam" id="PF13424">
    <property type="entry name" value="TPR_12"/>
    <property type="match status" value="2"/>
</dbReference>
<keyword evidence="7" id="KW-1185">Reference proteome</keyword>
<proteinExistence type="predicted"/>
<keyword evidence="1" id="KW-0677">Repeat</keyword>
<dbReference type="GO" id="GO:0042802">
    <property type="term" value="F:identical protein binding"/>
    <property type="evidence" value="ECO:0007669"/>
    <property type="project" value="InterPro"/>
</dbReference>
<dbReference type="InterPro" id="IPR011717">
    <property type="entry name" value="TPR-4"/>
</dbReference>
<keyword evidence="2" id="KW-0802">TPR repeat</keyword>
<dbReference type="Proteomes" id="UP000292459">
    <property type="component" value="Unassembled WGS sequence"/>
</dbReference>
<feature type="region of interest" description="Disordered" evidence="4">
    <location>
        <begin position="31"/>
        <end position="70"/>
    </location>
</feature>
<evidence type="ECO:0000313" key="7">
    <source>
        <dbReference type="Proteomes" id="UP000292459"/>
    </source>
</evidence>
<feature type="coiled-coil region" evidence="3">
    <location>
        <begin position="722"/>
        <end position="749"/>
    </location>
</feature>
<dbReference type="Pfam" id="PF12770">
    <property type="entry name" value="CHAT"/>
    <property type="match status" value="1"/>
</dbReference>
<dbReference type="PANTHER" id="PTHR45641">
    <property type="entry name" value="TETRATRICOPEPTIDE REPEAT PROTEIN (AFU_ORTHOLOGUE AFUA_6G03870)"/>
    <property type="match status" value="1"/>
</dbReference>
<feature type="domain" description="CHAT" evidence="5">
    <location>
        <begin position="863"/>
        <end position="1195"/>
    </location>
</feature>
<evidence type="ECO:0000256" key="2">
    <source>
        <dbReference type="ARBA" id="ARBA00022803"/>
    </source>
</evidence>
<evidence type="ECO:0000256" key="4">
    <source>
        <dbReference type="SAM" id="MobiDB-lite"/>
    </source>
</evidence>
<keyword evidence="3" id="KW-0175">Coiled coil</keyword>
<evidence type="ECO:0000313" key="6">
    <source>
        <dbReference type="EMBL" id="RZM79324.1"/>
    </source>
</evidence>
<dbReference type="Gene3D" id="2.60.120.380">
    <property type="match status" value="2"/>
</dbReference>
<accession>A0A4Q7EA49</accession>
<gene>
    <name evidence="6" type="ORF">DYY88_11290</name>
</gene>
<dbReference type="AlphaFoldDB" id="A0A4Q7EA49"/>
<dbReference type="Pfam" id="PF07721">
    <property type="entry name" value="TPR_4"/>
    <property type="match status" value="1"/>
</dbReference>
<dbReference type="InterPro" id="IPR011990">
    <property type="entry name" value="TPR-like_helical_dom_sf"/>
</dbReference>
<organism evidence="6 7">
    <name type="scientific">Leptolyngbya iicbica LK</name>
    <dbReference type="NCBI Taxonomy" id="2294035"/>
    <lineage>
        <taxon>Bacteria</taxon>
        <taxon>Bacillati</taxon>
        <taxon>Cyanobacteriota</taxon>
        <taxon>Cyanophyceae</taxon>
        <taxon>Leptolyngbyales</taxon>
        <taxon>Leptolyngbyaceae</taxon>
        <taxon>Leptolyngbya group</taxon>
        <taxon>Leptolyngbya</taxon>
        <taxon>Leptolyngbya iicbica</taxon>
    </lineage>
</organism>
<dbReference type="RefSeq" id="WP_052288516.1">
    <property type="nucleotide sequence ID" value="NZ_QVFV01000002.1"/>
</dbReference>
<dbReference type="PANTHER" id="PTHR45641:SF19">
    <property type="entry name" value="NEPHROCYSTIN-3"/>
    <property type="match status" value="1"/>
</dbReference>
<protein>
    <submittedName>
        <fullName evidence="6">CHAT domain-containing protein</fullName>
    </submittedName>
</protein>
<dbReference type="InterPro" id="IPR024983">
    <property type="entry name" value="CHAT_dom"/>
</dbReference>
<evidence type="ECO:0000256" key="3">
    <source>
        <dbReference type="SAM" id="Coils"/>
    </source>
</evidence>
<dbReference type="InterPro" id="IPR019734">
    <property type="entry name" value="TPR_rpt"/>
</dbReference>
<dbReference type="EMBL" id="QVFV01000002">
    <property type="protein sequence ID" value="RZM79324.1"/>
    <property type="molecule type" value="Genomic_DNA"/>
</dbReference>
<evidence type="ECO:0000256" key="1">
    <source>
        <dbReference type="ARBA" id="ARBA00022737"/>
    </source>
</evidence>